<organism evidence="2 3">
    <name type="scientific">Oceanicola granulosus (strain ATCC BAA-861 / DSM 15982 / KCTC 12143 / HTCC2516)</name>
    <dbReference type="NCBI Taxonomy" id="314256"/>
    <lineage>
        <taxon>Bacteria</taxon>
        <taxon>Pseudomonadati</taxon>
        <taxon>Pseudomonadota</taxon>
        <taxon>Alphaproteobacteria</taxon>
        <taxon>Rhodobacterales</taxon>
        <taxon>Roseobacteraceae</taxon>
        <taxon>Oceanicola</taxon>
    </lineage>
</organism>
<name>Q2CB11_OCEGH</name>
<dbReference type="CDD" id="cd12108">
    <property type="entry name" value="Hr-like"/>
    <property type="match status" value="1"/>
</dbReference>
<dbReference type="RefSeq" id="WP_007256382.1">
    <property type="nucleotide sequence ID" value="NZ_CH724108.1"/>
</dbReference>
<evidence type="ECO:0000313" key="3">
    <source>
        <dbReference type="Proteomes" id="UP000003635"/>
    </source>
</evidence>
<keyword evidence="3" id="KW-1185">Reference proteome</keyword>
<protein>
    <recommendedName>
        <fullName evidence="1">Hemerythrin-like domain-containing protein</fullName>
    </recommendedName>
</protein>
<gene>
    <name evidence="2" type="ORF">OG2516_14331</name>
</gene>
<dbReference type="Pfam" id="PF01814">
    <property type="entry name" value="Hemerythrin"/>
    <property type="match status" value="1"/>
</dbReference>
<accession>Q2CB11</accession>
<dbReference type="AlphaFoldDB" id="Q2CB11"/>
<dbReference type="EMBL" id="AAOT01000044">
    <property type="protein sequence ID" value="EAR49865.1"/>
    <property type="molecule type" value="Genomic_DNA"/>
</dbReference>
<dbReference type="OrthoDB" id="6077989at2"/>
<dbReference type="Proteomes" id="UP000003635">
    <property type="component" value="Unassembled WGS sequence"/>
</dbReference>
<dbReference type="eggNOG" id="ENOG5030DC7">
    <property type="taxonomic scope" value="Bacteria"/>
</dbReference>
<sequence>MDDDGLDLAAREGLPEALRVLLAAYPREGWAADPNFRGLVEFWLERHMMFREALAAMSADAEQALDGALDPRRFAARLSRTGGMFVQGLHGHHQIEDVHYFPVLQRQDARVASGFDILDRDHHALDDHLASFVEAANGAIRAPESTFRDGAGAFHAELARLTGLLDRHLVDEEELVVPVILKYGSDALPQ</sequence>
<evidence type="ECO:0000259" key="1">
    <source>
        <dbReference type="Pfam" id="PF01814"/>
    </source>
</evidence>
<evidence type="ECO:0000313" key="2">
    <source>
        <dbReference type="EMBL" id="EAR49865.1"/>
    </source>
</evidence>
<dbReference type="Gene3D" id="1.20.120.520">
    <property type="entry name" value="nmb1532 protein domain like"/>
    <property type="match status" value="1"/>
</dbReference>
<reference evidence="2 3" key="1">
    <citation type="journal article" date="2010" name="J. Bacteriol.">
        <title>Genome sequences of Oceanicola granulosus HTCC2516(T) and Oceanicola batsensis HTCC2597(TDelta).</title>
        <authorList>
            <person name="Thrash J.C."/>
            <person name="Cho J.C."/>
            <person name="Vergin K.L."/>
            <person name="Giovannoni S.J."/>
        </authorList>
    </citation>
    <scope>NUCLEOTIDE SEQUENCE [LARGE SCALE GENOMIC DNA]</scope>
    <source>
        <strain evidence="3">ATCC BAA-861 / DSM 15982 / KCTC 12143 / HTCC2516</strain>
    </source>
</reference>
<feature type="domain" description="Hemerythrin-like" evidence="1">
    <location>
        <begin position="40"/>
        <end position="179"/>
    </location>
</feature>
<dbReference type="HOGENOM" id="CLU_120431_0_0_5"/>
<proteinExistence type="predicted"/>
<dbReference type="STRING" id="314256.OG2516_14331"/>
<comment type="caution">
    <text evidence="2">The sequence shown here is derived from an EMBL/GenBank/DDBJ whole genome shotgun (WGS) entry which is preliminary data.</text>
</comment>
<dbReference type="InterPro" id="IPR012312">
    <property type="entry name" value="Hemerythrin-like"/>
</dbReference>